<evidence type="ECO:0000256" key="11">
    <source>
        <dbReference type="SAM" id="MobiDB-lite"/>
    </source>
</evidence>
<comment type="caution">
    <text evidence="14">The sequence shown here is derived from an EMBL/GenBank/DDBJ whole genome shotgun (WGS) entry which is preliminary data.</text>
</comment>
<dbReference type="PRINTS" id="PR00344">
    <property type="entry name" value="BCTRLSENSOR"/>
</dbReference>
<gene>
    <name evidence="14" type="ORF">R5A26_25205</name>
</gene>
<dbReference type="CDD" id="cd00082">
    <property type="entry name" value="HisKA"/>
    <property type="match status" value="1"/>
</dbReference>
<feature type="domain" description="HAMP" evidence="13">
    <location>
        <begin position="181"/>
        <end position="234"/>
    </location>
</feature>
<comment type="subcellular location">
    <subcellularLocation>
        <location evidence="2">Cell membrane</location>
    </subcellularLocation>
</comment>
<dbReference type="SMART" id="SM00387">
    <property type="entry name" value="HATPase_c"/>
    <property type="match status" value="1"/>
</dbReference>
<dbReference type="InterPro" id="IPR004358">
    <property type="entry name" value="Sig_transdc_His_kin-like_C"/>
</dbReference>
<keyword evidence="4" id="KW-0597">Phosphoprotein</keyword>
<proteinExistence type="predicted"/>
<keyword evidence="6" id="KW-0812">Transmembrane</keyword>
<evidence type="ECO:0000256" key="10">
    <source>
        <dbReference type="ARBA" id="ARBA00023136"/>
    </source>
</evidence>
<reference evidence="14 15" key="1">
    <citation type="submission" date="2023-10" db="EMBL/GenBank/DDBJ databases">
        <title>Characterization of rhizosphere-enriched actinobacteria from wheat plants lab-grown on chernevaya soil.</title>
        <authorList>
            <person name="Tikhonova E.N."/>
            <person name="Konopkin A."/>
            <person name="Kravchenko I.K."/>
        </authorList>
    </citation>
    <scope>NUCLEOTIDE SEQUENCE [LARGE SCALE GENOMIC DNA]</scope>
    <source>
        <strain evidence="14 15">RR29</strain>
    </source>
</reference>
<evidence type="ECO:0000256" key="1">
    <source>
        <dbReference type="ARBA" id="ARBA00000085"/>
    </source>
</evidence>
<feature type="domain" description="Histidine kinase" evidence="12">
    <location>
        <begin position="242"/>
        <end position="455"/>
    </location>
</feature>
<dbReference type="Gene3D" id="6.10.340.10">
    <property type="match status" value="1"/>
</dbReference>
<evidence type="ECO:0000256" key="6">
    <source>
        <dbReference type="ARBA" id="ARBA00022692"/>
    </source>
</evidence>
<dbReference type="Gene3D" id="3.30.565.10">
    <property type="entry name" value="Histidine kinase-like ATPase, C-terminal domain"/>
    <property type="match status" value="1"/>
</dbReference>
<evidence type="ECO:0000256" key="3">
    <source>
        <dbReference type="ARBA" id="ARBA00012438"/>
    </source>
</evidence>
<dbReference type="GO" id="GO:0016301">
    <property type="term" value="F:kinase activity"/>
    <property type="evidence" value="ECO:0007669"/>
    <property type="project" value="UniProtKB-KW"/>
</dbReference>
<dbReference type="Proteomes" id="UP001187346">
    <property type="component" value="Unassembled WGS sequence"/>
</dbReference>
<dbReference type="SMART" id="SM00304">
    <property type="entry name" value="HAMP"/>
    <property type="match status" value="1"/>
</dbReference>
<dbReference type="SUPFAM" id="SSF158472">
    <property type="entry name" value="HAMP domain-like"/>
    <property type="match status" value="1"/>
</dbReference>
<dbReference type="PROSITE" id="PS50885">
    <property type="entry name" value="HAMP"/>
    <property type="match status" value="1"/>
</dbReference>
<dbReference type="InterPro" id="IPR003594">
    <property type="entry name" value="HATPase_dom"/>
</dbReference>
<dbReference type="InterPro" id="IPR036097">
    <property type="entry name" value="HisK_dim/P_sf"/>
</dbReference>
<protein>
    <recommendedName>
        <fullName evidence="3">histidine kinase</fullName>
        <ecNumber evidence="3">2.7.13.3</ecNumber>
    </recommendedName>
</protein>
<dbReference type="SMART" id="SM00388">
    <property type="entry name" value="HisKA"/>
    <property type="match status" value="1"/>
</dbReference>
<name>A0ABU4FGR3_9ACTN</name>
<keyword evidence="10" id="KW-0472">Membrane</keyword>
<dbReference type="InterPro" id="IPR003661">
    <property type="entry name" value="HisK_dim/P_dom"/>
</dbReference>
<dbReference type="PROSITE" id="PS50109">
    <property type="entry name" value="HIS_KIN"/>
    <property type="match status" value="1"/>
</dbReference>
<evidence type="ECO:0000256" key="7">
    <source>
        <dbReference type="ARBA" id="ARBA00022777"/>
    </source>
</evidence>
<evidence type="ECO:0000313" key="15">
    <source>
        <dbReference type="Proteomes" id="UP001187346"/>
    </source>
</evidence>
<dbReference type="InterPro" id="IPR005467">
    <property type="entry name" value="His_kinase_dom"/>
</dbReference>
<evidence type="ECO:0000256" key="4">
    <source>
        <dbReference type="ARBA" id="ARBA00022553"/>
    </source>
</evidence>
<dbReference type="Pfam" id="PF00672">
    <property type="entry name" value="HAMP"/>
    <property type="match status" value="1"/>
</dbReference>
<evidence type="ECO:0000313" key="14">
    <source>
        <dbReference type="EMBL" id="MDV7219240.1"/>
    </source>
</evidence>
<dbReference type="CDD" id="cd06225">
    <property type="entry name" value="HAMP"/>
    <property type="match status" value="1"/>
</dbReference>
<sequence>MTRVGARHLLRRLRPATIRVRLAVLAAVMTLVPLTAAAIPIARTERTAQMQNADYKAVKMSSAIDPMINGLHGGNPPDCTRSFQPAHESEYKDLSLCRPTKKTRESPGKLSLIPWTDPLRGPVPIRQIIYRAHVHAGVDDIAVTQSLEAEQTRLNTIVRLLIGGIAGMTLVVSATTWFAVGRVLRPVEAIRADFADLSAHHLDGRVPVPRSGNEIARLAVTMNSTLDRLQRAVDQQRQFTDDASHELRTPLACLRTELELALHHPHTADWPRVVRAAHDDTLRLQTLTTDLLLLARLDAGHTDQPPGPPIDLTALVRDETSRRTPPPHLTLTVHVPPEPITVNGQQALLARVLGNLLDNAERHAAGTITVRLAYDTEHRQAVLEVLDDGLGIPPEDHQRIFERFSRLDDARTRDDGGAGLGLAIAARIATTHHGTLTIAPSSQGARFLLRLPTSTPPPQDPLTTAAFFSPTEAT</sequence>
<dbReference type="Pfam" id="PF00512">
    <property type="entry name" value="HisKA"/>
    <property type="match status" value="1"/>
</dbReference>
<keyword evidence="8" id="KW-1133">Transmembrane helix</keyword>
<keyword evidence="5" id="KW-0808">Transferase</keyword>
<organism evidence="14 15">
    <name type="scientific">Streptomyces prunicolor</name>
    <dbReference type="NCBI Taxonomy" id="67348"/>
    <lineage>
        <taxon>Bacteria</taxon>
        <taxon>Bacillati</taxon>
        <taxon>Actinomycetota</taxon>
        <taxon>Actinomycetes</taxon>
        <taxon>Kitasatosporales</taxon>
        <taxon>Streptomycetaceae</taxon>
        <taxon>Streptomyces</taxon>
    </lineage>
</organism>
<dbReference type="EC" id="2.7.13.3" evidence="3"/>
<dbReference type="InterPro" id="IPR036890">
    <property type="entry name" value="HATPase_C_sf"/>
</dbReference>
<dbReference type="Pfam" id="PF02518">
    <property type="entry name" value="HATPase_c"/>
    <property type="match status" value="1"/>
</dbReference>
<evidence type="ECO:0000256" key="5">
    <source>
        <dbReference type="ARBA" id="ARBA00022679"/>
    </source>
</evidence>
<dbReference type="InterPro" id="IPR003660">
    <property type="entry name" value="HAMP_dom"/>
</dbReference>
<evidence type="ECO:0000259" key="12">
    <source>
        <dbReference type="PROSITE" id="PS50109"/>
    </source>
</evidence>
<keyword evidence="9" id="KW-0902">Two-component regulatory system</keyword>
<evidence type="ECO:0000256" key="8">
    <source>
        <dbReference type="ARBA" id="ARBA00022989"/>
    </source>
</evidence>
<dbReference type="SUPFAM" id="SSF55874">
    <property type="entry name" value="ATPase domain of HSP90 chaperone/DNA topoisomerase II/histidine kinase"/>
    <property type="match status" value="1"/>
</dbReference>
<dbReference type="SUPFAM" id="SSF47384">
    <property type="entry name" value="Homodimeric domain of signal transducing histidine kinase"/>
    <property type="match status" value="1"/>
</dbReference>
<comment type="catalytic activity">
    <reaction evidence="1">
        <text>ATP + protein L-histidine = ADP + protein N-phospho-L-histidine.</text>
        <dbReference type="EC" id="2.7.13.3"/>
    </reaction>
</comment>
<dbReference type="CDD" id="cd00075">
    <property type="entry name" value="HATPase"/>
    <property type="match status" value="1"/>
</dbReference>
<dbReference type="InterPro" id="IPR050428">
    <property type="entry name" value="TCS_sensor_his_kinase"/>
</dbReference>
<evidence type="ECO:0000256" key="9">
    <source>
        <dbReference type="ARBA" id="ARBA00023012"/>
    </source>
</evidence>
<dbReference type="Gene3D" id="1.10.287.130">
    <property type="match status" value="1"/>
</dbReference>
<keyword evidence="7 14" id="KW-0418">Kinase</keyword>
<keyword evidence="15" id="KW-1185">Reference proteome</keyword>
<accession>A0ABU4FGR3</accession>
<evidence type="ECO:0000259" key="13">
    <source>
        <dbReference type="PROSITE" id="PS50885"/>
    </source>
</evidence>
<dbReference type="RefSeq" id="WP_019060816.1">
    <property type="nucleotide sequence ID" value="NZ_JAPEMW010000001.1"/>
</dbReference>
<dbReference type="PANTHER" id="PTHR45436:SF5">
    <property type="entry name" value="SENSOR HISTIDINE KINASE TRCS"/>
    <property type="match status" value="1"/>
</dbReference>
<dbReference type="EMBL" id="JAWMAJ010000087">
    <property type="protein sequence ID" value="MDV7219240.1"/>
    <property type="molecule type" value="Genomic_DNA"/>
</dbReference>
<dbReference type="PANTHER" id="PTHR45436">
    <property type="entry name" value="SENSOR HISTIDINE KINASE YKOH"/>
    <property type="match status" value="1"/>
</dbReference>
<evidence type="ECO:0000256" key="2">
    <source>
        <dbReference type="ARBA" id="ARBA00004236"/>
    </source>
</evidence>
<feature type="region of interest" description="Disordered" evidence="11">
    <location>
        <begin position="453"/>
        <end position="474"/>
    </location>
</feature>